<dbReference type="InterPro" id="IPR012337">
    <property type="entry name" value="RNaseH-like_sf"/>
</dbReference>
<reference evidence="1" key="1">
    <citation type="submission" date="2018-04" db="EMBL/GenBank/DDBJ databases">
        <title>Transcriptome assembly of Sipha flava.</title>
        <authorList>
            <person name="Scully E.D."/>
            <person name="Geib S.M."/>
            <person name="Palmer N.A."/>
            <person name="Koch K."/>
            <person name="Bradshaw J."/>
            <person name="Heng-Moss T."/>
            <person name="Sarath G."/>
        </authorList>
    </citation>
    <scope>NUCLEOTIDE SEQUENCE</scope>
</reference>
<dbReference type="OrthoDB" id="6620324at2759"/>
<organism evidence="1">
    <name type="scientific">Sipha flava</name>
    <name type="common">yellow sugarcane aphid</name>
    <dbReference type="NCBI Taxonomy" id="143950"/>
    <lineage>
        <taxon>Eukaryota</taxon>
        <taxon>Metazoa</taxon>
        <taxon>Ecdysozoa</taxon>
        <taxon>Arthropoda</taxon>
        <taxon>Hexapoda</taxon>
        <taxon>Insecta</taxon>
        <taxon>Pterygota</taxon>
        <taxon>Neoptera</taxon>
        <taxon>Paraneoptera</taxon>
        <taxon>Hemiptera</taxon>
        <taxon>Sternorrhyncha</taxon>
        <taxon>Aphidomorpha</taxon>
        <taxon>Aphidoidea</taxon>
        <taxon>Aphididae</taxon>
        <taxon>Sipha</taxon>
    </lineage>
</organism>
<gene>
    <name evidence="1" type="ORF">g.3684</name>
</gene>
<sequence>MTKAARNLQSFYAKMIHLTCLAHGLHRVAEEIRSQFGNVDDLVANVKQVFRKCPYRIQTFRDEAPGLPLPPSPVITRWGTWLTAASYYCTNFETIKHVVESFYKRDAVAVKKSKQVFKLQQLQTNLIYIKSNFDCLSIAITRLQEQSILLSEGL</sequence>
<protein>
    <recommendedName>
        <fullName evidence="2">DUF659 domain-containing protein</fullName>
    </recommendedName>
</protein>
<proteinExistence type="predicted"/>
<evidence type="ECO:0000313" key="1">
    <source>
        <dbReference type="EMBL" id="MBY75322.1"/>
    </source>
</evidence>
<dbReference type="SUPFAM" id="SSF53098">
    <property type="entry name" value="Ribonuclease H-like"/>
    <property type="match status" value="1"/>
</dbReference>
<dbReference type="AlphaFoldDB" id="A0A2S2QDP4"/>
<accession>A0A2S2QDP4</accession>
<name>A0A2S2QDP4_9HEMI</name>
<evidence type="ECO:0008006" key="2">
    <source>
        <dbReference type="Google" id="ProtNLM"/>
    </source>
</evidence>
<dbReference type="EMBL" id="GGMS01006119">
    <property type="protein sequence ID" value="MBY75322.1"/>
    <property type="molecule type" value="Transcribed_RNA"/>
</dbReference>